<dbReference type="Gene3D" id="2.60.120.620">
    <property type="entry name" value="q2cbj1_9rhob like domain"/>
    <property type="match status" value="1"/>
</dbReference>
<evidence type="ECO:0000256" key="6">
    <source>
        <dbReference type="SAM" id="MobiDB-lite"/>
    </source>
</evidence>
<evidence type="ECO:0000256" key="5">
    <source>
        <dbReference type="ARBA" id="ARBA00023004"/>
    </source>
</evidence>
<evidence type="ECO:0000259" key="7">
    <source>
        <dbReference type="SMART" id="SM00702"/>
    </source>
</evidence>
<keyword evidence="4" id="KW-0560">Oxidoreductase</keyword>
<evidence type="ECO:0000256" key="1">
    <source>
        <dbReference type="ARBA" id="ARBA00001961"/>
    </source>
</evidence>
<evidence type="ECO:0000256" key="3">
    <source>
        <dbReference type="ARBA" id="ARBA00022964"/>
    </source>
</evidence>
<feature type="domain" description="Prolyl 4-hydroxylase alpha subunit" evidence="7">
    <location>
        <begin position="38"/>
        <end position="219"/>
    </location>
</feature>
<name>A0A7S1FJ60_NOCSC</name>
<dbReference type="PANTHER" id="PTHR10869:SF246">
    <property type="entry name" value="TRANSMEMBRANE PROLYL 4-HYDROXYLASE"/>
    <property type="match status" value="1"/>
</dbReference>
<dbReference type="GO" id="GO:0031418">
    <property type="term" value="F:L-ascorbic acid binding"/>
    <property type="evidence" value="ECO:0007669"/>
    <property type="project" value="InterPro"/>
</dbReference>
<feature type="region of interest" description="Disordered" evidence="6">
    <location>
        <begin position="1"/>
        <end position="26"/>
    </location>
</feature>
<dbReference type="GO" id="GO:0004656">
    <property type="term" value="F:procollagen-proline 4-dioxygenase activity"/>
    <property type="evidence" value="ECO:0007669"/>
    <property type="project" value="TreeGrafter"/>
</dbReference>
<evidence type="ECO:0000313" key="8">
    <source>
        <dbReference type="EMBL" id="CAD8869540.1"/>
    </source>
</evidence>
<gene>
    <name evidence="8" type="ORF">NSCI0253_LOCUS43896</name>
</gene>
<dbReference type="AlphaFoldDB" id="A0A7S1FJ60"/>
<keyword evidence="5" id="KW-0408">Iron</keyword>
<reference evidence="8" key="1">
    <citation type="submission" date="2021-01" db="EMBL/GenBank/DDBJ databases">
        <authorList>
            <person name="Corre E."/>
            <person name="Pelletier E."/>
            <person name="Niang G."/>
            <person name="Scheremetjew M."/>
            <person name="Finn R."/>
            <person name="Kale V."/>
            <person name="Holt S."/>
            <person name="Cochrane G."/>
            <person name="Meng A."/>
            <person name="Brown T."/>
            <person name="Cohen L."/>
        </authorList>
    </citation>
    <scope>NUCLEOTIDE SEQUENCE</scope>
</reference>
<protein>
    <recommendedName>
        <fullName evidence="7">Prolyl 4-hydroxylase alpha subunit domain-containing protein</fullName>
    </recommendedName>
</protein>
<evidence type="ECO:0000256" key="2">
    <source>
        <dbReference type="ARBA" id="ARBA00022723"/>
    </source>
</evidence>
<dbReference type="GO" id="GO:0005783">
    <property type="term" value="C:endoplasmic reticulum"/>
    <property type="evidence" value="ECO:0007669"/>
    <property type="project" value="TreeGrafter"/>
</dbReference>
<dbReference type="SMART" id="SM00702">
    <property type="entry name" value="P4Hc"/>
    <property type="match status" value="1"/>
</dbReference>
<comment type="cofactor">
    <cofactor evidence="1">
        <name>L-ascorbate</name>
        <dbReference type="ChEBI" id="CHEBI:38290"/>
    </cofactor>
</comment>
<evidence type="ECO:0000256" key="4">
    <source>
        <dbReference type="ARBA" id="ARBA00023002"/>
    </source>
</evidence>
<dbReference type="PANTHER" id="PTHR10869">
    <property type="entry name" value="PROLYL 4-HYDROXYLASE ALPHA SUBUNIT"/>
    <property type="match status" value="1"/>
</dbReference>
<dbReference type="EMBL" id="HBFQ01061926">
    <property type="protein sequence ID" value="CAD8869540.1"/>
    <property type="molecule type" value="Transcribed_RNA"/>
</dbReference>
<dbReference type="GO" id="GO:0005506">
    <property type="term" value="F:iron ion binding"/>
    <property type="evidence" value="ECO:0007669"/>
    <property type="project" value="InterPro"/>
</dbReference>
<keyword evidence="3" id="KW-0223">Dioxygenase</keyword>
<accession>A0A7S1FJ60</accession>
<organism evidence="8">
    <name type="scientific">Noctiluca scintillans</name>
    <name type="common">Sea sparkle</name>
    <name type="synonym">Red tide dinoflagellate</name>
    <dbReference type="NCBI Taxonomy" id="2966"/>
    <lineage>
        <taxon>Eukaryota</taxon>
        <taxon>Sar</taxon>
        <taxon>Alveolata</taxon>
        <taxon>Dinophyceae</taxon>
        <taxon>Noctilucales</taxon>
        <taxon>Noctilucaceae</taxon>
        <taxon>Noctiluca</taxon>
    </lineage>
</organism>
<keyword evidence="2" id="KW-0479">Metal-binding</keyword>
<sequence>MERVIHPTKLGEIAGSAEPASTPDSRKTFRACVVRKDPKITVVPNFLGQSECQHLMDLAWGNFVPSLISKSADGSPENYAEDKLSTVSSPTRTSSSCMLRYAQTAVVERIEQRLATMARLPLSNLERLSLVRYRQGEYFDEHHDGKFRPRTVLMYLNDFTTGEDGGTSFPKLHLRFKSACGAAIMWSNVTADGREDRRVLHKGLPPWQGVKYVLNAFFNNKVMRHMERPAALQQWAQVDLSTLVSTSDGTAGRQSSDTLQVFVLSSMLKMLAVPGFATVAEVAVLLSGGTDVEEVLEASPRSSSTVHVFQFEENSTVKSLESRIAAVGAQTLNHLAQLRLVRLNSVLGFCDRGCGPKSAYLCLEDEGHIAFPLAGLRVTMNRGDLLLWNNVDWDSGVAVELMQTLRFHSSTGSDSLGLDVCFSDTPIRSLQIGACAETLK</sequence>
<dbReference type="InterPro" id="IPR006620">
    <property type="entry name" value="Pro_4_hyd_alph"/>
</dbReference>
<proteinExistence type="predicted"/>
<dbReference type="InterPro" id="IPR045054">
    <property type="entry name" value="P4HA-like"/>
</dbReference>